<proteinExistence type="predicted"/>
<accession>A0ABR0BW19</accession>
<sequence>MGKVLELCLLQTTGDSGTNGIVIGLVVVLARSLARSLQGPKFRHAKAARGVTGTQTGGQRGRGPANPAESEAAGSPGLTIAITVSPALRVGRSSSPGRCFLPLHLPRLQHHRLNLPPSSAPALHLHPPRSRESYPGPGSFASIGPLPLPVLPRLASHAVAFASFYCQAHSNEAPLRLGGPVSKPPVLLPGKGTLSLVLRYLGHGRHLPLPRDDTVDYFPKIDLAVPHRRHVSSAQLQARSITASDARTKPQRLARNRRGLADLISLCEPSTRPKKETASRPALLVPCLTFDGRILCRPESDAICFVSFGPLPRLSQQRRRQQTDGPAVFAPTTEVWSGWPTGHAVGQVYGTASPPTSAT</sequence>
<feature type="region of interest" description="Disordered" evidence="1">
    <location>
        <begin position="41"/>
        <end position="76"/>
    </location>
</feature>
<evidence type="ECO:0000256" key="1">
    <source>
        <dbReference type="SAM" id="MobiDB-lite"/>
    </source>
</evidence>
<keyword evidence="3" id="KW-1185">Reference proteome</keyword>
<evidence type="ECO:0000313" key="2">
    <source>
        <dbReference type="EMBL" id="KAK4088071.1"/>
    </source>
</evidence>
<evidence type="ECO:0000313" key="3">
    <source>
        <dbReference type="Proteomes" id="UP001287286"/>
    </source>
</evidence>
<name>A0ABR0BW19_PURLI</name>
<protein>
    <submittedName>
        <fullName evidence="2">Uncharacterized protein</fullName>
    </submittedName>
</protein>
<comment type="caution">
    <text evidence="2">The sequence shown here is derived from an EMBL/GenBank/DDBJ whole genome shotgun (WGS) entry which is preliminary data.</text>
</comment>
<dbReference type="EMBL" id="JAWRVI010000027">
    <property type="protein sequence ID" value="KAK4088071.1"/>
    <property type="molecule type" value="Genomic_DNA"/>
</dbReference>
<dbReference type="Proteomes" id="UP001287286">
    <property type="component" value="Unassembled WGS sequence"/>
</dbReference>
<organism evidence="2 3">
    <name type="scientific">Purpureocillium lilacinum</name>
    <name type="common">Paecilomyces lilacinus</name>
    <dbReference type="NCBI Taxonomy" id="33203"/>
    <lineage>
        <taxon>Eukaryota</taxon>
        <taxon>Fungi</taxon>
        <taxon>Dikarya</taxon>
        <taxon>Ascomycota</taxon>
        <taxon>Pezizomycotina</taxon>
        <taxon>Sordariomycetes</taxon>
        <taxon>Hypocreomycetidae</taxon>
        <taxon>Hypocreales</taxon>
        <taxon>Ophiocordycipitaceae</taxon>
        <taxon>Purpureocillium</taxon>
    </lineage>
</organism>
<gene>
    <name evidence="2" type="ORF">Purlil1_7550</name>
</gene>
<reference evidence="2 3" key="1">
    <citation type="journal article" date="2024" name="Microbiol. Resour. Announc.">
        <title>Genome annotations for the ascomycete fungi Trichoderma harzianum, Trichoderma aggressivum, and Purpureocillium lilacinum.</title>
        <authorList>
            <person name="Beijen E.P.W."/>
            <person name="Ohm R.A."/>
        </authorList>
    </citation>
    <scope>NUCLEOTIDE SEQUENCE [LARGE SCALE GENOMIC DNA]</scope>
    <source>
        <strain evidence="2 3">CBS 150709</strain>
    </source>
</reference>